<feature type="region of interest" description="Disordered" evidence="1">
    <location>
        <begin position="87"/>
        <end position="120"/>
    </location>
</feature>
<evidence type="ECO:0000313" key="3">
    <source>
        <dbReference type="EMBL" id="OUS42260.1"/>
    </source>
</evidence>
<dbReference type="Proteomes" id="UP000195557">
    <property type="component" value="Unassembled WGS sequence"/>
</dbReference>
<protein>
    <submittedName>
        <fullName evidence="2">Unnamed product</fullName>
    </submittedName>
</protein>
<accession>A0A454XRJ0</accession>
<reference evidence="3" key="3">
    <citation type="submission" date="2017-04" db="EMBL/GenBank/DDBJ databases">
        <title>Population genomics of picophytoplankton unveils novel chromosome hypervariability.</title>
        <authorList>
            <consortium name="DOE Joint Genome Institute"/>
            <person name="Blanc-Mathieu R."/>
            <person name="Krasovec M."/>
            <person name="Hebrard M."/>
            <person name="Yau S."/>
            <person name="Desgranges E."/>
            <person name="Martin J."/>
            <person name="Schackwitz W."/>
            <person name="Kuo A."/>
            <person name="Salin G."/>
            <person name="Donnadieu C."/>
            <person name="Desdevises Y."/>
            <person name="Sanchez-Ferandin S."/>
            <person name="Moreau H."/>
            <person name="Rivals E."/>
            <person name="Grigoriev I.V."/>
            <person name="Grimsley N."/>
            <person name="Eyre-Walker A."/>
            <person name="Piganeau G."/>
        </authorList>
    </citation>
    <scope>NUCLEOTIDE SEQUENCE [LARGE SCALE GENOMIC DNA]</scope>
    <source>
        <strain evidence="3">RCC 1115</strain>
    </source>
</reference>
<accession>A0A090N4R6</accession>
<evidence type="ECO:0000313" key="2">
    <source>
        <dbReference type="EMBL" id="CEG01175.1"/>
    </source>
</evidence>
<organism evidence="2 4">
    <name type="scientific">Ostreococcus tauri</name>
    <name type="common">Marine green alga</name>
    <dbReference type="NCBI Taxonomy" id="70448"/>
    <lineage>
        <taxon>Eukaryota</taxon>
        <taxon>Viridiplantae</taxon>
        <taxon>Chlorophyta</taxon>
        <taxon>Mamiellophyceae</taxon>
        <taxon>Mamiellales</taxon>
        <taxon>Bathycoccaceae</taxon>
        <taxon>Ostreococcus</taxon>
    </lineage>
</organism>
<evidence type="ECO:0000313" key="4">
    <source>
        <dbReference type="Proteomes" id="UP000009170"/>
    </source>
</evidence>
<dbReference type="EMBL" id="CAID01000002">
    <property type="protein sequence ID" value="CEG01175.1"/>
    <property type="molecule type" value="Genomic_DNA"/>
</dbReference>
<feature type="compositionally biased region" description="Acidic residues" evidence="1">
    <location>
        <begin position="356"/>
        <end position="368"/>
    </location>
</feature>
<feature type="compositionally biased region" description="Basic and acidic residues" evidence="1">
    <location>
        <begin position="111"/>
        <end position="120"/>
    </location>
</feature>
<sequence>MGSNGSRHRNRRAKHKSVGRSCVGGGSSCIGGDAYGATSSADHLYNHDDELCEKVCAVAVVRSVGANLLLDANDWYARVEAADEVAEESERETAHKGGKAKRLGEPTPQSRLEEARHPREKDMLERIASESNADGGISMPSLRDSVVLEKLQRDFGSTVKQNAKSVGDSIKAWRGRVLKMHQDVQASYEKTLESALTEHERTWNSHAAAEKRFHRLTALKSKKQQEDDTLEHQKEIDAVNTEINALVAQLEKLEDLIKIRCDDFTSYYVPQLTYAIRLYSVSQIDKLEACNEAVALAASTNIDTLREELEDMHLPSKVALESPPTPPRMRTSKRRHKTGALISASASSSPNVQEPSSEDELEEGEIRDDEPSTVPAKQEHEVDVIASSAAAA</sequence>
<dbReference type="AlphaFoldDB" id="A0A090N4R6"/>
<reference evidence="2" key="2">
    <citation type="journal article" date="2014" name="BMC Genomics">
        <title>An improved genome of the model marine alga Ostreococcus tauri unfolds by assessing Illumina de novo assemblies.</title>
        <authorList>
            <person name="Blanc-Mathieu R."/>
            <person name="Verhelst B."/>
            <person name="Derelle E."/>
            <person name="Rombauts S."/>
            <person name="Bouget F.Y."/>
            <person name="Carre I."/>
            <person name="Chateau A."/>
            <person name="Eyre-Walker A."/>
            <person name="Grimsley N."/>
            <person name="Moreau H."/>
            <person name="Piegu B."/>
            <person name="Rivals E."/>
            <person name="Schackwitz W."/>
            <person name="Van de Peer Y."/>
            <person name="Piganeau G."/>
        </authorList>
    </citation>
    <scope>NUCLEOTIDE SEQUENCE</scope>
    <source>
        <strain evidence="2">RCC4221</strain>
    </source>
</reference>
<dbReference type="EMBL" id="KZ155839">
    <property type="protein sequence ID" value="OUS42260.1"/>
    <property type="molecule type" value="Genomic_DNA"/>
</dbReference>
<feature type="region of interest" description="Disordered" evidence="1">
    <location>
        <begin position="1"/>
        <end position="21"/>
    </location>
</feature>
<name>A0A090N4R6_OSTTA</name>
<evidence type="ECO:0000256" key="1">
    <source>
        <dbReference type="SAM" id="MobiDB-lite"/>
    </source>
</evidence>
<feature type="compositionally biased region" description="Basic residues" evidence="1">
    <location>
        <begin position="1"/>
        <end position="18"/>
    </location>
</feature>
<proteinExistence type="predicted"/>
<reference evidence="2 4" key="1">
    <citation type="journal article" date="2006" name="Proc. Natl. Acad. Sci. U.S.A.">
        <title>Genome analysis of the smallest free-living eukaryote Ostreococcus tauri unveils many unique features.</title>
        <authorList>
            <person name="Derelle E."/>
            <person name="Ferraz C."/>
            <person name="Rombauts S."/>
            <person name="Rouze P."/>
            <person name="Worden A.Z."/>
            <person name="Robbens S."/>
            <person name="Partensky F."/>
            <person name="Degroeve S."/>
            <person name="Echeynie S."/>
            <person name="Cooke R."/>
            <person name="Saeys Y."/>
            <person name="Wuyts J."/>
            <person name="Jabbari K."/>
            <person name="Bowler C."/>
            <person name="Panaud O."/>
            <person name="Piegu B."/>
            <person name="Ball S.G."/>
            <person name="Ral J.-P."/>
            <person name="Bouget F.-Y."/>
            <person name="Piganeau G."/>
            <person name="De Baets B."/>
            <person name="Picard A."/>
            <person name="Delseny M."/>
            <person name="Demaille J."/>
            <person name="Van de Peer Y."/>
            <person name="Moreau H."/>
        </authorList>
    </citation>
    <scope>NUCLEOTIDE SEQUENCE [LARGE SCALE GENOMIC DNA]</scope>
    <source>
        <strain evidence="2 4">OTTH0595</strain>
    </source>
</reference>
<dbReference type="InParanoid" id="A0A090N4R6"/>
<feature type="region of interest" description="Disordered" evidence="1">
    <location>
        <begin position="313"/>
        <end position="392"/>
    </location>
</feature>
<accession>A0A1Y5HYI1</accession>
<gene>
    <name evidence="3" type="ORF">BE221DRAFT_63269</name>
    <name evidence="2" type="ORF">OT_ostta02g04110</name>
</gene>
<feature type="compositionally biased region" description="Polar residues" evidence="1">
    <location>
        <begin position="344"/>
        <end position="353"/>
    </location>
</feature>
<keyword evidence="4" id="KW-1185">Reference proteome</keyword>
<dbReference type="Proteomes" id="UP000009170">
    <property type="component" value="Unassembled WGS sequence"/>
</dbReference>